<name>A0A0D2P004_HYPSF</name>
<evidence type="ECO:0000313" key="3">
    <source>
        <dbReference type="Proteomes" id="UP000054270"/>
    </source>
</evidence>
<sequence>MGSVVIDACARYVSPYPVHPSSILVGPHCSRSRTDAPCPGAPICGLCKVYTAPGWIFRYNVRERVHPSLHIVSTQHPSHRLPLNVSRQSAENQEMLLRPFSGRYIVRPGTSVSLAPPPTPLHPIPSPSSHPRSAPHPLDPPGQLGYFPPARLKMTLSASLMAPGGYHPVS</sequence>
<dbReference type="EMBL" id="KN817698">
    <property type="protein sequence ID" value="KJA14025.1"/>
    <property type="molecule type" value="Genomic_DNA"/>
</dbReference>
<dbReference type="Proteomes" id="UP000054270">
    <property type="component" value="Unassembled WGS sequence"/>
</dbReference>
<feature type="region of interest" description="Disordered" evidence="1">
    <location>
        <begin position="111"/>
        <end position="145"/>
    </location>
</feature>
<organism evidence="2 3">
    <name type="scientific">Hypholoma sublateritium (strain FD-334 SS-4)</name>
    <dbReference type="NCBI Taxonomy" id="945553"/>
    <lineage>
        <taxon>Eukaryota</taxon>
        <taxon>Fungi</taxon>
        <taxon>Dikarya</taxon>
        <taxon>Basidiomycota</taxon>
        <taxon>Agaricomycotina</taxon>
        <taxon>Agaricomycetes</taxon>
        <taxon>Agaricomycetidae</taxon>
        <taxon>Agaricales</taxon>
        <taxon>Agaricineae</taxon>
        <taxon>Strophariaceae</taxon>
        <taxon>Hypholoma</taxon>
    </lineage>
</organism>
<keyword evidence="3" id="KW-1185">Reference proteome</keyword>
<feature type="compositionally biased region" description="Pro residues" evidence="1">
    <location>
        <begin position="115"/>
        <end position="128"/>
    </location>
</feature>
<reference evidence="3" key="1">
    <citation type="submission" date="2014-04" db="EMBL/GenBank/DDBJ databases">
        <title>Evolutionary Origins and Diversification of the Mycorrhizal Mutualists.</title>
        <authorList>
            <consortium name="DOE Joint Genome Institute"/>
            <consortium name="Mycorrhizal Genomics Consortium"/>
            <person name="Kohler A."/>
            <person name="Kuo A."/>
            <person name="Nagy L.G."/>
            <person name="Floudas D."/>
            <person name="Copeland A."/>
            <person name="Barry K.W."/>
            <person name="Cichocki N."/>
            <person name="Veneault-Fourrey C."/>
            <person name="LaButti K."/>
            <person name="Lindquist E.A."/>
            <person name="Lipzen A."/>
            <person name="Lundell T."/>
            <person name="Morin E."/>
            <person name="Murat C."/>
            <person name="Riley R."/>
            <person name="Ohm R."/>
            <person name="Sun H."/>
            <person name="Tunlid A."/>
            <person name="Henrissat B."/>
            <person name="Grigoriev I.V."/>
            <person name="Hibbett D.S."/>
            <person name="Martin F."/>
        </authorList>
    </citation>
    <scope>NUCLEOTIDE SEQUENCE [LARGE SCALE GENOMIC DNA]</scope>
    <source>
        <strain evidence="3">FD-334 SS-4</strain>
    </source>
</reference>
<gene>
    <name evidence="2" type="ORF">HYPSUDRAFT_467218</name>
</gene>
<evidence type="ECO:0000256" key="1">
    <source>
        <dbReference type="SAM" id="MobiDB-lite"/>
    </source>
</evidence>
<dbReference type="AlphaFoldDB" id="A0A0D2P004"/>
<evidence type="ECO:0000313" key="2">
    <source>
        <dbReference type="EMBL" id="KJA14025.1"/>
    </source>
</evidence>
<protein>
    <submittedName>
        <fullName evidence="2">Uncharacterized protein</fullName>
    </submittedName>
</protein>
<accession>A0A0D2P004</accession>
<proteinExistence type="predicted"/>